<evidence type="ECO:0000256" key="3">
    <source>
        <dbReference type="PIRSR" id="PIRSR000509-1"/>
    </source>
</evidence>
<feature type="binding site" evidence="3">
    <location>
        <position position="155"/>
    </location>
    <ligand>
        <name>dimethylallyl diphosphate</name>
        <dbReference type="ChEBI" id="CHEBI:57623"/>
    </ligand>
</feature>
<dbReference type="SFLD" id="SFLDS00036">
    <property type="entry name" value="Aromatic_Prenyltransferase"/>
    <property type="match status" value="1"/>
</dbReference>
<feature type="binding site" evidence="3">
    <location>
        <position position="71"/>
    </location>
    <ligand>
        <name>dimethylallyl diphosphate</name>
        <dbReference type="ChEBI" id="CHEBI:57623"/>
    </ligand>
</feature>
<sequence>MLTDMLTMAGYPVHSMVLHTEFFRKSVSPYLGFHPSATEAPHVWRSFMTDDHTPVELSWCWSAAKDIPKVRYSVEPISRSAAQGADLVNATANVRLLGESLSIAPDMDLYLHRHFRNLLTSRHITQQTDATLQPGVPQSQCFIAFDLLEKGMVVKQYYLPGQTATREGSSNWDIIKDATQKLSGPAVPLLASFDVLVSFIESLSAESQPTVEILAIDCLDPIKSRLKVYIRTIDTTFHSVLNMLTLGGKAPKSDEEVDSLRELWISVFGLNPDSFDMYQPLLFKVHRTGGMLYYFELKANEALPKSKVYLPVRHYAQNDDQIAKGLSNYLEQRGKKLSEGSYYHAVQKLCNHRNLADGLGFHTYISWASDHNQWNVTAYFNPEIYASYRSE</sequence>
<dbReference type="InterPro" id="IPR017795">
    <property type="entry name" value="ABBA_NscD-like"/>
</dbReference>
<dbReference type="SFLD" id="SFLDG01162">
    <property type="entry name" value="I"/>
    <property type="match status" value="1"/>
</dbReference>
<reference evidence="4" key="1">
    <citation type="journal article" date="2007" name="BMC Evol. Biol.">
        <title>Origin and distribution of epipolythiodioxopiperazine (ETP) gene clusters in filamentous ascomycetes.</title>
        <authorList>
            <person name="Patron N.J."/>
            <person name="Waller R.F."/>
            <person name="Cozijnsen A.J."/>
            <person name="Straney D.C."/>
            <person name="Gardiner D.M."/>
            <person name="Nierman W.C."/>
            <person name="Howlett B.J."/>
        </authorList>
    </citation>
    <scope>NUCLEOTIDE SEQUENCE</scope>
    <source>
        <strain evidence="4">G20-4B</strain>
    </source>
</reference>
<evidence type="ECO:0000256" key="1">
    <source>
        <dbReference type="ARBA" id="ARBA00010209"/>
    </source>
</evidence>
<name>A9Q1E4_HYPVI</name>
<feature type="binding site" evidence="3">
    <location>
        <position position="227"/>
    </location>
    <ligand>
        <name>dimethylallyl diphosphate</name>
        <dbReference type="ChEBI" id="CHEBI:57623"/>
    </ligand>
</feature>
<evidence type="ECO:0000313" key="4">
    <source>
        <dbReference type="EMBL" id="ABV48721.1"/>
    </source>
</evidence>
<dbReference type="AlphaFoldDB" id="A9Q1E4"/>
<dbReference type="CDD" id="cd13929">
    <property type="entry name" value="PT-DMATS_CymD"/>
    <property type="match status" value="1"/>
</dbReference>
<dbReference type="NCBIfam" id="TIGR03429">
    <property type="entry name" value="arom_pren_DMATS"/>
    <property type="match status" value="1"/>
</dbReference>
<dbReference type="EMBL" id="EF429246">
    <property type="protein sequence ID" value="ABV48721.1"/>
    <property type="molecule type" value="Genomic_DNA"/>
</dbReference>
<feature type="binding site" evidence="3">
    <location>
        <position position="309"/>
    </location>
    <ligand>
        <name>dimethylallyl diphosphate</name>
        <dbReference type="ChEBI" id="CHEBI:57623"/>
    </ligand>
</feature>
<feature type="binding site" evidence="3">
    <location>
        <position position="157"/>
    </location>
    <ligand>
        <name>dimethylallyl diphosphate</name>
        <dbReference type="ChEBI" id="CHEBI:57623"/>
    </ligand>
</feature>
<protein>
    <submittedName>
        <fullName evidence="4">Dimethylallyl transferase</fullName>
    </submittedName>
</protein>
<feature type="binding site" evidence="3">
    <location>
        <position position="229"/>
    </location>
    <ligand>
        <name>dimethylallyl diphosphate</name>
        <dbReference type="ChEBI" id="CHEBI:57623"/>
    </ligand>
</feature>
<dbReference type="PIRSF" id="PIRSF000509">
    <property type="entry name" value="Trp_DMAT"/>
    <property type="match status" value="1"/>
</dbReference>
<keyword evidence="2 4" id="KW-0808">Transferase</keyword>
<dbReference type="GO" id="GO:0009820">
    <property type="term" value="P:alkaloid metabolic process"/>
    <property type="evidence" value="ECO:0007669"/>
    <property type="project" value="InterPro"/>
</dbReference>
<accession>A9Q1E4</accession>
<dbReference type="InterPro" id="IPR033964">
    <property type="entry name" value="ABBA"/>
</dbReference>
<evidence type="ECO:0000256" key="2">
    <source>
        <dbReference type="ARBA" id="ARBA00022679"/>
    </source>
</evidence>
<dbReference type="PANTHER" id="PTHR40627">
    <property type="entry name" value="INDOLE PRENYLTRANSFERASE TDIB-RELATED"/>
    <property type="match status" value="1"/>
</dbReference>
<dbReference type="PANTHER" id="PTHR40627:SF4">
    <property type="entry name" value="PRENYLTRANSFERASE ASQH1-RELATED"/>
    <property type="match status" value="1"/>
</dbReference>
<feature type="binding site" evidence="3">
    <location>
        <position position="225"/>
    </location>
    <ligand>
        <name>dimethylallyl diphosphate</name>
        <dbReference type="ChEBI" id="CHEBI:57623"/>
    </ligand>
</feature>
<dbReference type="GO" id="GO:0016765">
    <property type="term" value="F:transferase activity, transferring alkyl or aryl (other than methyl) groups"/>
    <property type="evidence" value="ECO:0007669"/>
    <property type="project" value="InterPro"/>
</dbReference>
<feature type="binding site" evidence="3">
    <location>
        <position position="56"/>
    </location>
    <ligand>
        <name>L-tryptophan</name>
        <dbReference type="ChEBI" id="CHEBI:57912"/>
    </ligand>
</feature>
<dbReference type="InterPro" id="IPR012148">
    <property type="entry name" value="ABBA_DMATS-like"/>
</dbReference>
<proteinExistence type="inferred from homology"/>
<dbReference type="Pfam" id="PF11991">
    <property type="entry name" value="Trp_DMAT"/>
    <property type="match status" value="1"/>
</dbReference>
<comment type="similarity">
    <text evidence="1">Belongs to the tryptophan dimethylallyltransferase family.</text>
</comment>
<dbReference type="OMA" id="IRYSFEP"/>
<organism evidence="4">
    <name type="scientific">Hypocrea virens</name>
    <name type="common">Gliocladium virens</name>
    <name type="synonym">Trichoderma virens</name>
    <dbReference type="NCBI Taxonomy" id="29875"/>
    <lineage>
        <taxon>Eukaryota</taxon>
        <taxon>Fungi</taxon>
        <taxon>Dikarya</taxon>
        <taxon>Ascomycota</taxon>
        <taxon>Pezizomycotina</taxon>
        <taxon>Sordariomycetes</taxon>
        <taxon>Hypocreomycetidae</taxon>
        <taxon>Hypocreales</taxon>
        <taxon>Hypocreaceae</taxon>
        <taxon>Trichoderma</taxon>
    </lineage>
</organism>